<dbReference type="GO" id="GO:0009231">
    <property type="term" value="P:riboflavin biosynthetic process"/>
    <property type="evidence" value="ECO:0007669"/>
    <property type="project" value="InterPro"/>
</dbReference>
<keyword evidence="2" id="KW-0521">NADP</keyword>
<evidence type="ECO:0000259" key="4">
    <source>
        <dbReference type="Pfam" id="PF01872"/>
    </source>
</evidence>
<dbReference type="PANTHER" id="PTHR38011:SF7">
    <property type="entry name" value="2,5-DIAMINO-6-RIBOSYLAMINO-4(3H)-PYRIMIDINONE 5'-PHOSPHATE REDUCTASE"/>
    <property type="match status" value="1"/>
</dbReference>
<evidence type="ECO:0000256" key="2">
    <source>
        <dbReference type="ARBA" id="ARBA00022857"/>
    </source>
</evidence>
<reference evidence="5" key="2">
    <citation type="journal article" date="2021" name="Microbiome">
        <title>Successional dynamics and alternative stable states in a saline activated sludge microbial community over 9 years.</title>
        <authorList>
            <person name="Wang Y."/>
            <person name="Ye J."/>
            <person name="Ju F."/>
            <person name="Liu L."/>
            <person name="Boyd J.A."/>
            <person name="Deng Y."/>
            <person name="Parks D.H."/>
            <person name="Jiang X."/>
            <person name="Yin X."/>
            <person name="Woodcroft B.J."/>
            <person name="Tyson G.W."/>
            <person name="Hugenholtz P."/>
            <person name="Polz M.F."/>
            <person name="Zhang T."/>
        </authorList>
    </citation>
    <scope>NUCLEOTIDE SEQUENCE</scope>
    <source>
        <strain evidence="5">HKST-UBA03</strain>
    </source>
</reference>
<comment type="pathway">
    <text evidence="1">Cofactor biosynthesis; riboflavin biosynthesis.</text>
</comment>
<dbReference type="InterPro" id="IPR024072">
    <property type="entry name" value="DHFR-like_dom_sf"/>
</dbReference>
<protein>
    <submittedName>
        <fullName evidence="5">Dihydrofolate reductase family protein</fullName>
    </submittedName>
</protein>
<dbReference type="PANTHER" id="PTHR38011">
    <property type="entry name" value="DIHYDROFOLATE REDUCTASE FAMILY PROTEIN (AFU_ORTHOLOGUE AFUA_8G06820)"/>
    <property type="match status" value="1"/>
</dbReference>
<dbReference type="Proteomes" id="UP000751518">
    <property type="component" value="Unassembled WGS sequence"/>
</dbReference>
<proteinExistence type="predicted"/>
<name>A0A955LL96_UNCKA</name>
<feature type="domain" description="Bacterial bifunctional deaminase-reductase C-terminal" evidence="4">
    <location>
        <begin position="9"/>
        <end position="213"/>
    </location>
</feature>
<keyword evidence="3" id="KW-0560">Oxidoreductase</keyword>
<sequence>MSDRTFNTLFLLISVDGKISTGVVDSRDTDKDYKRIRGIKEGVHQYYEIERQTDPFSLNTGKVMAKIGVNSDDSPIKCPKVNFIIVDSSHLTTKGVQNLCDNLAHLYLVTTSPDHPAFDLQAENLTVLRYEDRVDFPDLFQKLRKEYGAERVTIQSGGTLNAVLIREKLIDQLSVVVAPALVGGKDTASLVDGEGLINESDLGLIKALKLKEANVLEDSYLHLVYDVINETEVD</sequence>
<dbReference type="GO" id="GO:0008703">
    <property type="term" value="F:5-amino-6-(5-phosphoribosylamino)uracil reductase activity"/>
    <property type="evidence" value="ECO:0007669"/>
    <property type="project" value="InterPro"/>
</dbReference>
<accession>A0A955LL96</accession>
<comment type="caution">
    <text evidence="5">The sequence shown here is derived from an EMBL/GenBank/DDBJ whole genome shotgun (WGS) entry which is preliminary data.</text>
</comment>
<dbReference type="AlphaFoldDB" id="A0A955LL96"/>
<evidence type="ECO:0000313" key="5">
    <source>
        <dbReference type="EMBL" id="MCA9392554.1"/>
    </source>
</evidence>
<evidence type="ECO:0000256" key="3">
    <source>
        <dbReference type="ARBA" id="ARBA00023002"/>
    </source>
</evidence>
<organism evidence="5 6">
    <name type="scientific">candidate division WWE3 bacterium</name>
    <dbReference type="NCBI Taxonomy" id="2053526"/>
    <lineage>
        <taxon>Bacteria</taxon>
        <taxon>Katanobacteria</taxon>
    </lineage>
</organism>
<dbReference type="Gene3D" id="3.40.430.10">
    <property type="entry name" value="Dihydrofolate Reductase, subunit A"/>
    <property type="match status" value="1"/>
</dbReference>
<reference evidence="5" key="1">
    <citation type="submission" date="2020-04" db="EMBL/GenBank/DDBJ databases">
        <authorList>
            <person name="Zhang T."/>
        </authorList>
    </citation>
    <scope>NUCLEOTIDE SEQUENCE</scope>
    <source>
        <strain evidence="5">HKST-UBA03</strain>
    </source>
</reference>
<dbReference type="InterPro" id="IPR002734">
    <property type="entry name" value="RibDG_C"/>
</dbReference>
<evidence type="ECO:0000256" key="1">
    <source>
        <dbReference type="ARBA" id="ARBA00005104"/>
    </source>
</evidence>
<dbReference type="InterPro" id="IPR050765">
    <property type="entry name" value="Riboflavin_Biosynth_HTPR"/>
</dbReference>
<gene>
    <name evidence="5" type="ORF">KC614_05160</name>
</gene>
<evidence type="ECO:0000313" key="6">
    <source>
        <dbReference type="Proteomes" id="UP000751518"/>
    </source>
</evidence>
<dbReference type="EMBL" id="JAGQKZ010000080">
    <property type="protein sequence ID" value="MCA9392554.1"/>
    <property type="molecule type" value="Genomic_DNA"/>
</dbReference>
<dbReference type="Pfam" id="PF01872">
    <property type="entry name" value="RibD_C"/>
    <property type="match status" value="1"/>
</dbReference>
<dbReference type="SUPFAM" id="SSF53597">
    <property type="entry name" value="Dihydrofolate reductase-like"/>
    <property type="match status" value="1"/>
</dbReference>